<organism evidence="1 2">
    <name type="scientific">Phyllosticta citrichinensis</name>
    <dbReference type="NCBI Taxonomy" id="1130410"/>
    <lineage>
        <taxon>Eukaryota</taxon>
        <taxon>Fungi</taxon>
        <taxon>Dikarya</taxon>
        <taxon>Ascomycota</taxon>
        <taxon>Pezizomycotina</taxon>
        <taxon>Dothideomycetes</taxon>
        <taxon>Dothideomycetes incertae sedis</taxon>
        <taxon>Botryosphaeriales</taxon>
        <taxon>Phyllostictaceae</taxon>
        <taxon>Phyllosticta</taxon>
    </lineage>
</organism>
<keyword evidence="2" id="KW-1185">Reference proteome</keyword>
<dbReference type="Proteomes" id="UP001456524">
    <property type="component" value="Unassembled WGS sequence"/>
</dbReference>
<name>A0ABR1XL56_9PEZI</name>
<evidence type="ECO:0000313" key="1">
    <source>
        <dbReference type="EMBL" id="KAK8159556.1"/>
    </source>
</evidence>
<evidence type="ECO:0000313" key="2">
    <source>
        <dbReference type="Proteomes" id="UP001456524"/>
    </source>
</evidence>
<gene>
    <name evidence="1" type="ORF">IWX90DRAFT_508047</name>
</gene>
<comment type="caution">
    <text evidence="1">The sequence shown here is derived from an EMBL/GenBank/DDBJ whole genome shotgun (WGS) entry which is preliminary data.</text>
</comment>
<proteinExistence type="predicted"/>
<accession>A0ABR1XL56</accession>
<sequence>MPILAAMHACIPTSLNHSRRTAWRTHLLCLAGQRAQLSCLKHPSAQAVRFAGNDADSSGGRVGFMSVDVRESISPRQPQRPMFSQLPRLAFWNVVMLLQGKTRGTVVVVGGTSSKFSRCSLQGTKRRIERAENRRRVSGYEPFYHVLLERSTPGWQVRLPCLYFTRKYGGTESRTGPQRPRIHLPLSEFGHNPGWTPNFGGNPNGPGLDLDTWIQWWTTFVYHFAFGMTSFKNINDLLGVERRGYAFLCDLDTCQRPGLLADALLSVGAVVVVPEFGEDYFPDDFDIRHCWRVIANDMPSISSPHQPPRQSLSTLLLPVRVAKKIAYNGLDVAPINLLRYLLMHRRTCLLEESESQNHVGFVLRVEVPGRK</sequence>
<reference evidence="1 2" key="1">
    <citation type="journal article" date="2022" name="G3 (Bethesda)">
        <title>Enemy or ally: a genomic approach to elucidate the lifestyle of Phyllosticta citrichinaensis.</title>
        <authorList>
            <person name="Buijs V.A."/>
            <person name="Groenewald J.Z."/>
            <person name="Haridas S."/>
            <person name="LaButti K.M."/>
            <person name="Lipzen A."/>
            <person name="Martin F.M."/>
            <person name="Barry K."/>
            <person name="Grigoriev I.V."/>
            <person name="Crous P.W."/>
            <person name="Seidl M.F."/>
        </authorList>
    </citation>
    <scope>NUCLEOTIDE SEQUENCE [LARGE SCALE GENOMIC DNA]</scope>
    <source>
        <strain evidence="1 2">CBS 129764</strain>
    </source>
</reference>
<dbReference type="EMBL" id="JBBWUH010000008">
    <property type="protein sequence ID" value="KAK8159556.1"/>
    <property type="molecule type" value="Genomic_DNA"/>
</dbReference>
<protein>
    <submittedName>
        <fullName evidence="1">Uncharacterized protein</fullName>
    </submittedName>
</protein>